<dbReference type="Proteomes" id="UP000298057">
    <property type="component" value="Unassembled WGS sequence"/>
</dbReference>
<gene>
    <name evidence="1" type="ORF">EHQ82_06690</name>
</gene>
<reference evidence="2" key="1">
    <citation type="journal article" date="2019" name="PLoS Negl. Trop. Dis.">
        <title>Revisiting the worldwide diversity of Leptospira species in the environment.</title>
        <authorList>
            <person name="Vincent A.T."/>
            <person name="Schiettekatte O."/>
            <person name="Bourhy P."/>
            <person name="Veyrier F.J."/>
            <person name="Picardeau M."/>
        </authorList>
    </citation>
    <scope>NUCLEOTIDE SEQUENCE [LARGE SCALE GENOMIC DNA]</scope>
    <source>
        <strain evidence="2">201702406</strain>
    </source>
</reference>
<evidence type="ECO:0000313" key="2">
    <source>
        <dbReference type="Proteomes" id="UP000298057"/>
    </source>
</evidence>
<name>A0ABY2NF36_9LEPT</name>
<accession>A0ABY2NF36</accession>
<keyword evidence="2" id="KW-1185">Reference proteome</keyword>
<dbReference type="EMBL" id="RQGU01000085">
    <property type="protein sequence ID" value="TGM22827.1"/>
    <property type="molecule type" value="Genomic_DNA"/>
</dbReference>
<organism evidence="1 2">
    <name type="scientific">Leptospira selangorensis</name>
    <dbReference type="NCBI Taxonomy" id="2484982"/>
    <lineage>
        <taxon>Bacteria</taxon>
        <taxon>Pseudomonadati</taxon>
        <taxon>Spirochaetota</taxon>
        <taxon>Spirochaetia</taxon>
        <taxon>Leptospirales</taxon>
        <taxon>Leptospiraceae</taxon>
        <taxon>Leptospira</taxon>
    </lineage>
</organism>
<evidence type="ECO:0000313" key="1">
    <source>
        <dbReference type="EMBL" id="TGM22827.1"/>
    </source>
</evidence>
<sequence length="137" mass="15853">MNCDLQKALLVVDINEISKLSRSDIEAKYGKPIEIGHDKSIKYDQISYSINDNEVYIEYEKNKPIWILILNPKKAKFDPNPLIYFNFDALTPNFSSYAVKRWNTVPGFKEISVVSDQKGGLSQIVFNISRKFKNEMQ</sequence>
<proteinExistence type="predicted"/>
<comment type="caution">
    <text evidence="1">The sequence shown here is derived from an EMBL/GenBank/DDBJ whole genome shotgun (WGS) entry which is preliminary data.</text>
</comment>
<protein>
    <submittedName>
        <fullName evidence="1">Uncharacterized protein</fullName>
    </submittedName>
</protein>